<sequence>MTESSTATTSREHDESSTGISAAEALCALGSLTGEHTVQLSQMTSGGEPIPEAPHITIWTDEPNAEDDNPLATGVSSLITSPKDDDHPPFIVKVQAPHKQWLDYSDVSVPEGLEPDDANDDTLWVGRFNTLDNAIDALVEIAKQLATVTRTT</sequence>
<evidence type="ECO:0000256" key="1">
    <source>
        <dbReference type="SAM" id="MobiDB-lite"/>
    </source>
</evidence>
<dbReference type="EMBL" id="CP058909">
    <property type="protein sequence ID" value="QLH82224.1"/>
    <property type="molecule type" value="Genomic_DNA"/>
</dbReference>
<protein>
    <submittedName>
        <fullName evidence="2">Uncharacterized protein</fullName>
    </submittedName>
</protein>
<organism evidence="2 3">
    <name type="scientific">Halosimplex pelagicum</name>
    <dbReference type="NCBI Taxonomy" id="869886"/>
    <lineage>
        <taxon>Archaea</taxon>
        <taxon>Methanobacteriati</taxon>
        <taxon>Methanobacteriota</taxon>
        <taxon>Stenosarchaea group</taxon>
        <taxon>Halobacteria</taxon>
        <taxon>Halobacteriales</taxon>
        <taxon>Haloarculaceae</taxon>
        <taxon>Halosimplex</taxon>
    </lineage>
</organism>
<reference evidence="2 3" key="1">
    <citation type="submission" date="2020-07" db="EMBL/GenBank/DDBJ databases">
        <title>Halosimplex litoreum sp. nov. and Halosimplex rubrum sp. nov., isolated from different salt environments.</title>
        <authorList>
            <person name="Cui H."/>
        </authorList>
    </citation>
    <scope>NUCLEOTIDE SEQUENCE [LARGE SCALE GENOMIC DNA]</scope>
    <source>
        <strain evidence="2 3">R2</strain>
    </source>
</reference>
<proteinExistence type="predicted"/>
<dbReference type="KEGG" id="hpel:HZS54_11665"/>
<dbReference type="GeneID" id="56083256"/>
<gene>
    <name evidence="2" type="ORF">HZS54_11665</name>
</gene>
<dbReference type="Proteomes" id="UP000509346">
    <property type="component" value="Chromosome"/>
</dbReference>
<dbReference type="RefSeq" id="WP_179922692.1">
    <property type="nucleotide sequence ID" value="NZ_CP058909.1"/>
</dbReference>
<dbReference type="AlphaFoldDB" id="A0A7D5P9L3"/>
<evidence type="ECO:0000313" key="2">
    <source>
        <dbReference type="EMBL" id="QLH82224.1"/>
    </source>
</evidence>
<evidence type="ECO:0000313" key="3">
    <source>
        <dbReference type="Proteomes" id="UP000509346"/>
    </source>
</evidence>
<feature type="region of interest" description="Disordered" evidence="1">
    <location>
        <begin position="61"/>
        <end position="88"/>
    </location>
</feature>
<name>A0A7D5P9L3_9EURY</name>
<accession>A0A7D5P9L3</accession>
<feature type="region of interest" description="Disordered" evidence="1">
    <location>
        <begin position="1"/>
        <end position="20"/>
    </location>
</feature>
<keyword evidence="3" id="KW-1185">Reference proteome</keyword>